<evidence type="ECO:0000313" key="8">
    <source>
        <dbReference type="EMBL" id="MFB0835074.1"/>
    </source>
</evidence>
<evidence type="ECO:0000313" key="9">
    <source>
        <dbReference type="Proteomes" id="UP001575652"/>
    </source>
</evidence>
<dbReference type="EMBL" id="JBHDLJ010000007">
    <property type="protein sequence ID" value="MFB0835074.1"/>
    <property type="molecule type" value="Genomic_DNA"/>
</dbReference>
<dbReference type="EC" id="3.4.24.-" evidence="8"/>
<gene>
    <name evidence="8" type="ORF">ACETWP_10785</name>
</gene>
<feature type="region of interest" description="Disordered" evidence="5">
    <location>
        <begin position="1"/>
        <end position="33"/>
    </location>
</feature>
<dbReference type="GO" id="GO:0016874">
    <property type="term" value="F:ligase activity"/>
    <property type="evidence" value="ECO:0007669"/>
    <property type="project" value="UniProtKB-KW"/>
</dbReference>
<evidence type="ECO:0000256" key="5">
    <source>
        <dbReference type="SAM" id="MobiDB-lite"/>
    </source>
</evidence>
<reference evidence="8 9" key="1">
    <citation type="submission" date="2024-09" db="EMBL/GenBank/DDBJ databases">
        <authorList>
            <person name="Salinas-Garcia M.A."/>
            <person name="Prieme A."/>
        </authorList>
    </citation>
    <scope>NUCLEOTIDE SEQUENCE [LARGE SCALE GENOMIC DNA]</scope>
    <source>
        <strain evidence="8 9">DSM 21081</strain>
    </source>
</reference>
<dbReference type="GO" id="GO:0008237">
    <property type="term" value="F:metallopeptidase activity"/>
    <property type="evidence" value="ECO:0007669"/>
    <property type="project" value="UniProtKB-KW"/>
</dbReference>
<proteinExistence type="predicted"/>
<keyword evidence="9" id="KW-1185">Reference proteome</keyword>
<protein>
    <submittedName>
        <fullName evidence="8">Matrixin family metalloprotease</fullName>
        <ecNumber evidence="8">3.4.24.-</ecNumber>
    </submittedName>
</protein>
<evidence type="ECO:0000256" key="6">
    <source>
        <dbReference type="SAM" id="Phobius"/>
    </source>
</evidence>
<evidence type="ECO:0000259" key="7">
    <source>
        <dbReference type="SMART" id="SM00235"/>
    </source>
</evidence>
<dbReference type="SUPFAM" id="SSF55486">
    <property type="entry name" value="Metalloproteases ('zincins'), catalytic domain"/>
    <property type="match status" value="1"/>
</dbReference>
<dbReference type="SMART" id="SM00235">
    <property type="entry name" value="ZnMc"/>
    <property type="match status" value="1"/>
</dbReference>
<organism evidence="8 9">
    <name type="scientific">Arthrobacter halodurans</name>
    <dbReference type="NCBI Taxonomy" id="516699"/>
    <lineage>
        <taxon>Bacteria</taxon>
        <taxon>Bacillati</taxon>
        <taxon>Actinomycetota</taxon>
        <taxon>Actinomycetes</taxon>
        <taxon>Micrococcales</taxon>
        <taxon>Micrococcaceae</taxon>
        <taxon>Arthrobacter</taxon>
    </lineage>
</organism>
<dbReference type="InterPro" id="IPR001818">
    <property type="entry name" value="Pept_M10_metallopeptidase"/>
</dbReference>
<dbReference type="Gene3D" id="3.40.390.10">
    <property type="entry name" value="Collagenase (Catalytic Domain)"/>
    <property type="match status" value="1"/>
</dbReference>
<sequence length="293" mass="31328">MPHGGGEGYDPVGARDIRAARRARKRRMRTGRRRGAPRTALAIAFVAFLVFGPQLIERYLVPAVEPYLPGADVPPRGVDAAERPLGSPPAAGDSTSYRLFPAPDDGQEFLAYDPCRPVHYVVRPDHAPPGSDALVREAVAEVAAATGLRFVDDGATDEAPSDDRELYQPDRYGKKWAPVLIAWSTPEHNPELAGDIAGMGGSSYTSTAGSPWVFVAGQVELDAPDLADLMDHPLGREHVRAIIMHELGHVVGLDHVDDPTQLMHADANNVTRFGDGDLAGLARLGAGACVPEL</sequence>
<keyword evidence="4" id="KW-0862">Zinc</keyword>
<keyword evidence="3 8" id="KW-0378">Hydrolase</keyword>
<dbReference type="InterPro" id="IPR006026">
    <property type="entry name" value="Peptidase_Metallo"/>
</dbReference>
<keyword evidence="1" id="KW-0645">Protease</keyword>
<name>A0ABV4UPN1_9MICC</name>
<comment type="caution">
    <text evidence="8">The sequence shown here is derived from an EMBL/GenBank/DDBJ whole genome shotgun (WGS) entry which is preliminary data.</text>
</comment>
<keyword evidence="6" id="KW-0812">Transmembrane</keyword>
<keyword evidence="8" id="KW-0482">Metalloprotease</keyword>
<feature type="domain" description="Peptidase metallopeptidase" evidence="7">
    <location>
        <begin position="108"/>
        <end position="287"/>
    </location>
</feature>
<dbReference type="RefSeq" id="WP_373972244.1">
    <property type="nucleotide sequence ID" value="NZ_JBHDLJ010000007.1"/>
</dbReference>
<keyword evidence="6" id="KW-1133">Transmembrane helix</keyword>
<evidence type="ECO:0000256" key="2">
    <source>
        <dbReference type="ARBA" id="ARBA00022723"/>
    </source>
</evidence>
<evidence type="ECO:0000256" key="1">
    <source>
        <dbReference type="ARBA" id="ARBA00022670"/>
    </source>
</evidence>
<feature type="region of interest" description="Disordered" evidence="5">
    <location>
        <begin position="78"/>
        <end position="97"/>
    </location>
</feature>
<keyword evidence="6" id="KW-0472">Membrane</keyword>
<dbReference type="Pfam" id="PF00413">
    <property type="entry name" value="Peptidase_M10"/>
    <property type="match status" value="1"/>
</dbReference>
<feature type="transmembrane region" description="Helical" evidence="6">
    <location>
        <begin position="35"/>
        <end position="56"/>
    </location>
</feature>
<feature type="compositionally biased region" description="Basic residues" evidence="5">
    <location>
        <begin position="20"/>
        <end position="33"/>
    </location>
</feature>
<dbReference type="InterPro" id="IPR024079">
    <property type="entry name" value="MetalloPept_cat_dom_sf"/>
</dbReference>
<accession>A0ABV4UPN1</accession>
<keyword evidence="2" id="KW-0479">Metal-binding</keyword>
<evidence type="ECO:0000256" key="3">
    <source>
        <dbReference type="ARBA" id="ARBA00022801"/>
    </source>
</evidence>
<evidence type="ECO:0000256" key="4">
    <source>
        <dbReference type="ARBA" id="ARBA00022833"/>
    </source>
</evidence>
<keyword evidence="8" id="KW-0436">Ligase</keyword>
<dbReference type="Proteomes" id="UP001575652">
    <property type="component" value="Unassembled WGS sequence"/>
</dbReference>